<comment type="caution">
    <text evidence="2">The sequence shown here is derived from an EMBL/GenBank/DDBJ whole genome shotgun (WGS) entry which is preliminary data.</text>
</comment>
<dbReference type="PIRSF" id="PIRSF018072">
    <property type="entry name" value="UCP018072"/>
    <property type="match status" value="1"/>
</dbReference>
<feature type="domain" description="FAS1-like dehydratase" evidence="1">
    <location>
        <begin position="11"/>
        <end position="142"/>
    </location>
</feature>
<evidence type="ECO:0000259" key="1">
    <source>
        <dbReference type="Pfam" id="PF13452"/>
    </source>
</evidence>
<sequence length="159" mass="17553">MREDPNPIDRSLIGSASAPFLVTVERGAIVKFARAIGDSNPLFSDAAFAQQHGHADVVAPPTFPVSFLPPEEPAWWTSIDRKRILAGEQSFRYTRPIVAGDVIACQIHFVEVIEKKGRSGSMQLIVQENRGNDADSGEAVFTHRRVAVYRGLDHKMAQQ</sequence>
<dbReference type="Pfam" id="PF13452">
    <property type="entry name" value="FAS1_DH_region"/>
    <property type="match status" value="1"/>
</dbReference>
<proteinExistence type="predicted"/>
<dbReference type="InterPro" id="IPR016709">
    <property type="entry name" value="HadA-like"/>
</dbReference>
<protein>
    <submittedName>
        <fullName evidence="2">MaoC family dehydratase N-terminal domain-containing protein</fullName>
    </submittedName>
</protein>
<dbReference type="InterPro" id="IPR039569">
    <property type="entry name" value="FAS1-like_DH_region"/>
</dbReference>
<evidence type="ECO:0000313" key="3">
    <source>
        <dbReference type="Proteomes" id="UP001430804"/>
    </source>
</evidence>
<dbReference type="EMBL" id="JAHWQX010000001">
    <property type="protein sequence ID" value="MBW3095811.1"/>
    <property type="molecule type" value="Genomic_DNA"/>
</dbReference>
<dbReference type="RefSeq" id="WP_219157435.1">
    <property type="nucleotide sequence ID" value="NZ_JAHWQX010000001.1"/>
</dbReference>
<accession>A0ABS6WIP3</accession>
<keyword evidence="3" id="KW-1185">Reference proteome</keyword>
<reference evidence="2" key="1">
    <citation type="submission" date="2021-07" db="EMBL/GenBank/DDBJ databases">
        <title>Pseudohoeflea marina sp. nov. a polyhydroxyalcanoate-producing bacterium.</title>
        <authorList>
            <person name="Zheng W."/>
            <person name="Yu S."/>
            <person name="Huang Y."/>
        </authorList>
    </citation>
    <scope>NUCLEOTIDE SEQUENCE</scope>
    <source>
        <strain evidence="2">DP4N28-3</strain>
    </source>
</reference>
<dbReference type="Proteomes" id="UP001430804">
    <property type="component" value="Unassembled WGS sequence"/>
</dbReference>
<organism evidence="2 3">
    <name type="scientific">Pseudohoeflea coraliihabitans</name>
    <dbReference type="NCBI Taxonomy" id="2860393"/>
    <lineage>
        <taxon>Bacteria</taxon>
        <taxon>Pseudomonadati</taxon>
        <taxon>Pseudomonadota</taxon>
        <taxon>Alphaproteobacteria</taxon>
        <taxon>Hyphomicrobiales</taxon>
        <taxon>Rhizobiaceae</taxon>
        <taxon>Pseudohoeflea</taxon>
    </lineage>
</organism>
<dbReference type="CDD" id="cd03441">
    <property type="entry name" value="R_hydratase_like"/>
    <property type="match status" value="1"/>
</dbReference>
<name>A0ABS6WIP3_9HYPH</name>
<evidence type="ECO:0000313" key="2">
    <source>
        <dbReference type="EMBL" id="MBW3095811.1"/>
    </source>
</evidence>
<gene>
    <name evidence="2" type="ORF">KY465_00805</name>
</gene>